<keyword evidence="11" id="KW-1185">Reference proteome</keyword>
<dbReference type="GO" id="GO:0019432">
    <property type="term" value="P:triglyceride biosynthetic process"/>
    <property type="evidence" value="ECO:0007669"/>
    <property type="project" value="TreeGrafter"/>
</dbReference>
<dbReference type="InterPro" id="IPR045034">
    <property type="entry name" value="O-acyltransferase_WSD1-like"/>
</dbReference>
<feature type="domain" description="O-acyltransferase WSD1 C-terminal" evidence="9">
    <location>
        <begin position="302"/>
        <end position="442"/>
    </location>
</feature>
<evidence type="ECO:0000256" key="6">
    <source>
        <dbReference type="ARBA" id="ARBA00047604"/>
    </source>
</evidence>
<keyword evidence="3" id="KW-0808">Transferase</keyword>
<evidence type="ECO:0000256" key="1">
    <source>
        <dbReference type="ARBA" id="ARBA00004771"/>
    </source>
</evidence>
<dbReference type="AlphaFoldDB" id="A0A9W7GB91"/>
<dbReference type="InterPro" id="IPR009721">
    <property type="entry name" value="O-acyltransferase_WSD1_C"/>
</dbReference>
<reference evidence="11" key="1">
    <citation type="journal article" date="2023" name="Commun. Biol.">
        <title>Genome analysis of Parmales, the sister group of diatoms, reveals the evolutionary specialization of diatoms from phago-mixotrophs to photoautotrophs.</title>
        <authorList>
            <person name="Ban H."/>
            <person name="Sato S."/>
            <person name="Yoshikawa S."/>
            <person name="Yamada K."/>
            <person name="Nakamura Y."/>
            <person name="Ichinomiya M."/>
            <person name="Sato N."/>
            <person name="Blanc-Mathieu R."/>
            <person name="Endo H."/>
            <person name="Kuwata A."/>
            <person name="Ogata H."/>
        </authorList>
    </citation>
    <scope>NUCLEOTIDE SEQUENCE [LARGE SCALE GENOMIC DNA]</scope>
</reference>
<comment type="catalytic activity">
    <reaction evidence="6">
        <text>a long chain fatty alcohol + a fatty acyl-CoA = a long-chain alcohol wax ester + CoA</text>
        <dbReference type="Rhea" id="RHEA:38443"/>
        <dbReference type="ChEBI" id="CHEBI:17135"/>
        <dbReference type="ChEBI" id="CHEBI:57287"/>
        <dbReference type="ChEBI" id="CHEBI:77636"/>
        <dbReference type="ChEBI" id="CHEBI:235323"/>
        <dbReference type="EC" id="2.3.1.75"/>
    </reaction>
</comment>
<comment type="pathway">
    <text evidence="1">Glycerolipid metabolism; triacylglycerol biosynthesis.</text>
</comment>
<evidence type="ECO:0000256" key="5">
    <source>
        <dbReference type="ARBA" id="ARBA00024360"/>
    </source>
</evidence>
<dbReference type="OrthoDB" id="619536at2759"/>
<sequence length="451" mass="48298">MALSSEPNRAMSSTEFASTFSSRILGQTSRFQRFASTLDPSGSTFVTSTPLLNGDLRSVIKPSSHPSSGGELKKIMEDMIYTPLGSIPWGATVTSGPITSSSVLSRSAISSASSSGRSDETLVFFKASHALGDGVSLGAILGELSDEAPDLRERVQLEMKKRRRRKKKSLLARLVAYVKKLAWFVRGIAMIAKQQFGMLCYNNCNPFADLLKVPIPGGERKRSLAWVSTITVEDARCVSRSLGCSINDLFVACVSKAVDRQILTHVASGVMAEEGGERKGRVRCVIPVHLYGGLLLPGQEIGNRIGAVSAEIEVDDEAGACFNTLQETKEKLKIIKEAPSALVSFGLAKVVSNLPSALATKLLKLAMSGSCVAISNVRGPDIPLNVNGCRVEQVVGFVPPPPSVPIGVVVMSYNGKITITLNGDRRAVPDGEVFLSWILEEYGKLALLSLK</sequence>
<organism evidence="10 11">
    <name type="scientific">Triparma columacea</name>
    <dbReference type="NCBI Taxonomy" id="722753"/>
    <lineage>
        <taxon>Eukaryota</taxon>
        <taxon>Sar</taxon>
        <taxon>Stramenopiles</taxon>
        <taxon>Ochrophyta</taxon>
        <taxon>Bolidophyceae</taxon>
        <taxon>Parmales</taxon>
        <taxon>Triparmaceae</taxon>
        <taxon>Triparma</taxon>
    </lineage>
</organism>
<evidence type="ECO:0000259" key="8">
    <source>
        <dbReference type="Pfam" id="PF03007"/>
    </source>
</evidence>
<evidence type="ECO:0000313" key="10">
    <source>
        <dbReference type="EMBL" id="GMI40396.1"/>
    </source>
</evidence>
<evidence type="ECO:0000256" key="2">
    <source>
        <dbReference type="ARBA" id="ARBA00005189"/>
    </source>
</evidence>
<comment type="similarity">
    <text evidence="5">In the N-terminal section; belongs to the long-chain O-acyltransferase family.</text>
</comment>
<keyword evidence="4" id="KW-0012">Acyltransferase</keyword>
<evidence type="ECO:0000313" key="11">
    <source>
        <dbReference type="Proteomes" id="UP001165065"/>
    </source>
</evidence>
<dbReference type="EMBL" id="BRYA01000127">
    <property type="protein sequence ID" value="GMI40396.1"/>
    <property type="molecule type" value="Genomic_DNA"/>
</dbReference>
<evidence type="ECO:0000256" key="7">
    <source>
        <dbReference type="ARBA" id="ARBA00048109"/>
    </source>
</evidence>
<evidence type="ECO:0000256" key="3">
    <source>
        <dbReference type="ARBA" id="ARBA00022679"/>
    </source>
</evidence>
<dbReference type="PANTHER" id="PTHR31650">
    <property type="entry name" value="O-ACYLTRANSFERASE (WSD1-LIKE) FAMILY PROTEIN"/>
    <property type="match status" value="1"/>
</dbReference>
<proteinExistence type="inferred from homology"/>
<evidence type="ECO:0000256" key="4">
    <source>
        <dbReference type="ARBA" id="ARBA00023315"/>
    </source>
</evidence>
<comment type="catalytic activity">
    <reaction evidence="7">
        <text>an acyl-CoA + a 1,2-diacyl-sn-glycerol = a triacyl-sn-glycerol + CoA</text>
        <dbReference type="Rhea" id="RHEA:10868"/>
        <dbReference type="ChEBI" id="CHEBI:17815"/>
        <dbReference type="ChEBI" id="CHEBI:57287"/>
        <dbReference type="ChEBI" id="CHEBI:58342"/>
        <dbReference type="ChEBI" id="CHEBI:64615"/>
        <dbReference type="EC" id="2.3.1.20"/>
    </reaction>
</comment>
<accession>A0A9W7GB91</accession>
<dbReference type="Pfam" id="PF03007">
    <property type="entry name" value="WS_DGAT_cat"/>
    <property type="match status" value="1"/>
</dbReference>
<gene>
    <name evidence="10" type="ORF">TrCOL_g5916</name>
</gene>
<dbReference type="Pfam" id="PF06974">
    <property type="entry name" value="WS_DGAT_C"/>
    <property type="match status" value="1"/>
</dbReference>
<name>A0A9W7GB91_9STRA</name>
<protein>
    <recommendedName>
        <fullName evidence="12">Diacylglycerol O-acyltransferase</fullName>
    </recommendedName>
</protein>
<feature type="domain" description="O-acyltransferase WSD1-like N-terminal" evidence="8">
    <location>
        <begin position="123"/>
        <end position="249"/>
    </location>
</feature>
<dbReference type="GO" id="GO:0005886">
    <property type="term" value="C:plasma membrane"/>
    <property type="evidence" value="ECO:0007669"/>
    <property type="project" value="TreeGrafter"/>
</dbReference>
<dbReference type="InterPro" id="IPR004255">
    <property type="entry name" value="O-acyltransferase_WSD1_N"/>
</dbReference>
<evidence type="ECO:0000259" key="9">
    <source>
        <dbReference type="Pfam" id="PF06974"/>
    </source>
</evidence>
<comment type="pathway">
    <text evidence="2">Lipid metabolism.</text>
</comment>
<dbReference type="Proteomes" id="UP001165065">
    <property type="component" value="Unassembled WGS sequence"/>
</dbReference>
<dbReference type="GO" id="GO:0004144">
    <property type="term" value="F:diacylglycerol O-acyltransferase activity"/>
    <property type="evidence" value="ECO:0007669"/>
    <property type="project" value="UniProtKB-EC"/>
</dbReference>
<dbReference type="PANTHER" id="PTHR31650:SF1">
    <property type="entry name" value="WAX ESTER SYNTHASE_DIACYLGLYCEROL ACYLTRANSFERASE 4-RELATED"/>
    <property type="match status" value="1"/>
</dbReference>
<evidence type="ECO:0008006" key="12">
    <source>
        <dbReference type="Google" id="ProtNLM"/>
    </source>
</evidence>
<dbReference type="GO" id="GO:0047196">
    <property type="term" value="F:long-chain-alcohol O-fatty-acyltransferase activity"/>
    <property type="evidence" value="ECO:0007669"/>
    <property type="project" value="UniProtKB-EC"/>
</dbReference>
<comment type="caution">
    <text evidence="10">The sequence shown here is derived from an EMBL/GenBank/DDBJ whole genome shotgun (WGS) entry which is preliminary data.</text>
</comment>